<dbReference type="Proteomes" id="UP000249547">
    <property type="component" value="Unassembled WGS sequence"/>
</dbReference>
<dbReference type="EMBL" id="QLLL01000004">
    <property type="protein sequence ID" value="RAJ05216.1"/>
    <property type="molecule type" value="Genomic_DNA"/>
</dbReference>
<reference evidence="2 3" key="1">
    <citation type="submission" date="2018-06" db="EMBL/GenBank/DDBJ databases">
        <title>Genomic Encyclopedia of Archaeal and Bacterial Type Strains, Phase II (KMG-II): from individual species to whole genera.</title>
        <authorList>
            <person name="Goeker M."/>
        </authorList>
    </citation>
    <scope>NUCLEOTIDE SEQUENCE [LARGE SCALE GENOMIC DNA]</scope>
    <source>
        <strain evidence="2 3">DSM 23857</strain>
    </source>
</reference>
<organism evidence="2 3">
    <name type="scientific">Chitinophaga skermanii</name>
    <dbReference type="NCBI Taxonomy" id="331697"/>
    <lineage>
        <taxon>Bacteria</taxon>
        <taxon>Pseudomonadati</taxon>
        <taxon>Bacteroidota</taxon>
        <taxon>Chitinophagia</taxon>
        <taxon>Chitinophagales</taxon>
        <taxon>Chitinophagaceae</taxon>
        <taxon>Chitinophaga</taxon>
    </lineage>
</organism>
<proteinExistence type="predicted"/>
<comment type="caution">
    <text evidence="2">The sequence shown here is derived from an EMBL/GenBank/DDBJ whole genome shotgun (WGS) entry which is preliminary data.</text>
</comment>
<dbReference type="RefSeq" id="WP_111597828.1">
    <property type="nucleotide sequence ID" value="NZ_QLLL01000004.1"/>
</dbReference>
<feature type="compositionally biased region" description="Polar residues" evidence="1">
    <location>
        <begin position="720"/>
        <end position="730"/>
    </location>
</feature>
<sequence>MAEIKQVTVFRQLMERVFAAKAEHLTLSNNRNHQQQALMTDYNRAMSIVVGTKTSVILELLMKAYLEMYSKLIHNYKAVHFYMSDVLFELLVSQSIKVDQTRGDLFEIWDKQLVGHPISDHYNTIKRRYWALNPTIRDNIDVFRKRAREKRLQSKSLLDLLKDEYARIIGYPVASNDHLYNFDPATNVAVRSRLERQVSIIEKKWMAAEGKDYWGEEDAIEMDKAVDAFSEYVKSEAKGDILILFQMLKYLRDVFMPIIETKEIKASGIVEVYIKKPHHRKANFYYVLYTLTALRMLAIAQVKRYKANRIGFTQEEVRWFLGPVRVYEYYSNFEQIFKTHVVGKVNVNSLTSELKLFLNMCQINACQLQGMDWLNLAETMRIQQVWHNVHEFTQDLNDAVNSWRPDRLEAILQAPANASTIVHFRTMCLTTIAINQQSAELAKAVVAAGSHVGTNNNYGGITIVYIDPANTDRVYIEFEGLKPHLFKVNQYYISEHFYGAMILQIYKSTQGILVLPELVLFAFGFLQAFVTAGFAGLIYEVVMFYVSSKIREQIEKMSPLAATIFDAIFAIAVPPKRSNKPTIKAPESPRALKADKTGLSDVLNTPTKVDDLLDESKSVIMQVETPTVAQVAKELEEDFKVIDDHFTLQSGVKQAYYKARDTLGKAPALTKENARMVKASIAEIIEMESPVMLVTNEGLSFRTHTSAVQKSRGVGGSNKGTGTSRVQSAAENKIRKSPHYQLWEKFQDVLSVDMARLQRAEMDKIFSALANKTMGITIAEKRVITLLNKAKEANAEYITDSFVFSNHLDTVLVNIPSRTNQVPILDRVYQVTDLETGQRLFMLVEVKGGLRTKLGKTNSYDIQFVNGKSVWTELAKDAVVQASEEWYWQRIVEIYEAKGGKEIARKLLTAMKGGMIKPYVVKSNIEMVPRFRDDAVNTFMNYFANKNLP</sequence>
<evidence type="ECO:0000313" key="3">
    <source>
        <dbReference type="Proteomes" id="UP000249547"/>
    </source>
</evidence>
<gene>
    <name evidence="2" type="ORF">LX64_02370</name>
</gene>
<dbReference type="AlphaFoldDB" id="A0A327QKN6"/>
<evidence type="ECO:0000256" key="1">
    <source>
        <dbReference type="SAM" id="MobiDB-lite"/>
    </source>
</evidence>
<evidence type="ECO:0000313" key="2">
    <source>
        <dbReference type="EMBL" id="RAJ05216.1"/>
    </source>
</evidence>
<feature type="region of interest" description="Disordered" evidence="1">
    <location>
        <begin position="706"/>
        <end position="731"/>
    </location>
</feature>
<accession>A0A327QKN6</accession>
<protein>
    <submittedName>
        <fullName evidence="2">Uncharacterized protein</fullName>
    </submittedName>
</protein>
<name>A0A327QKN6_9BACT</name>
<keyword evidence="3" id="KW-1185">Reference proteome</keyword>